<accession>A0A508WX48</accession>
<dbReference type="EMBL" id="CABFNB010000097">
    <property type="protein sequence ID" value="VTZ61816.1"/>
    <property type="molecule type" value="Genomic_DNA"/>
</dbReference>
<dbReference type="AlphaFoldDB" id="A0A508WX48"/>
<dbReference type="Proteomes" id="UP000507954">
    <property type="component" value="Unassembled WGS sequence"/>
</dbReference>
<protein>
    <submittedName>
        <fullName evidence="1">Uncharacterized protein</fullName>
    </submittedName>
</protein>
<sequence length="156" mass="17454">MLPGSVSGRHGLAGENARQDLAVEWFQQEVVGTGPLTGHHLPEIGLNDTIVNSHRRAFRQATDIADQVERAIKARIDDQNVGKFGFASHERFKAARRLGNQEAHPRKDTLSDLAHNIRPVSYHQAPHDQTPSRLAKRETISINQSYMDLAKKPLPR</sequence>
<organism evidence="1">
    <name type="scientific">Sinorhizobium medicae</name>
    <dbReference type="NCBI Taxonomy" id="110321"/>
    <lineage>
        <taxon>Bacteria</taxon>
        <taxon>Pseudomonadati</taxon>
        <taxon>Pseudomonadota</taxon>
        <taxon>Alphaproteobacteria</taxon>
        <taxon>Hyphomicrobiales</taxon>
        <taxon>Rhizobiaceae</taxon>
        <taxon>Sinorhizobium/Ensifer group</taxon>
        <taxon>Sinorhizobium</taxon>
    </lineage>
</organism>
<name>A0A508WX48_9HYPH</name>
<reference evidence="1" key="1">
    <citation type="submission" date="2019-06" db="EMBL/GenBank/DDBJ databases">
        <authorList>
            <person name="Le Quere A."/>
            <person name="Colella S."/>
        </authorList>
    </citation>
    <scope>NUCLEOTIDE SEQUENCE</scope>
    <source>
        <strain evidence="1">EmedicaeMD41</strain>
    </source>
</reference>
<proteinExistence type="predicted"/>
<evidence type="ECO:0000313" key="1">
    <source>
        <dbReference type="EMBL" id="VTZ61816.1"/>
    </source>
</evidence>
<gene>
    <name evidence="1" type="ORF">EMEDMD4_310065</name>
</gene>